<dbReference type="EMBL" id="KN837270">
    <property type="protein sequence ID" value="KIJ30029.1"/>
    <property type="molecule type" value="Genomic_DNA"/>
</dbReference>
<sequence>MSICKDQYSASPKELSFPNFLLSFSPELVERIVADVDSPADLLNLALICKALHYIVVPFHLHFRKLHLNIRTAPLALWYGIIVKPRLASCFRTFHAHSDEQGDVYPSILVQEGEAYLARTLTSLKIDYVLWDAISRLTGLVKFNYTALQWIPTSQILWTLSTSCPLIQEINLHPIGNLSTLDITPAEIQSTLVTFPSLQSLMVNFDSVGHDDVRLCFEILAVGRFPNLKVLRLLKIYHTPNTPPAIIMKSVTIPQLREFRLDIWSNFHFQDTTEHNEAAMVYGFLARHPQLRIFSAYSAKKDFWQPLLLERDHCSNLRVLCLGDVEVANVVSPSLAGQLQKLSGSIGSHSLRFLEHISMLQEWIIHISNSLPINFLLSLPISTERLFVKIYRELDANVQVQPFTSESALCINTNRYQTNSAPFDYIPYLTRLQNLTHVGGFNWDPSFIAEEKKVFLEKFSTKLE</sequence>
<dbReference type="InterPro" id="IPR032675">
    <property type="entry name" value="LRR_dom_sf"/>
</dbReference>
<accession>A0A0C9U6W4</accession>
<organism evidence="1 2">
    <name type="scientific">Sphaerobolus stellatus (strain SS14)</name>
    <dbReference type="NCBI Taxonomy" id="990650"/>
    <lineage>
        <taxon>Eukaryota</taxon>
        <taxon>Fungi</taxon>
        <taxon>Dikarya</taxon>
        <taxon>Basidiomycota</taxon>
        <taxon>Agaricomycotina</taxon>
        <taxon>Agaricomycetes</taxon>
        <taxon>Phallomycetidae</taxon>
        <taxon>Geastrales</taxon>
        <taxon>Sphaerobolaceae</taxon>
        <taxon>Sphaerobolus</taxon>
    </lineage>
</organism>
<name>A0A0C9U6W4_SPHS4</name>
<protein>
    <recommendedName>
        <fullName evidence="3">F-box domain-containing protein</fullName>
    </recommendedName>
</protein>
<dbReference type="SUPFAM" id="SSF52047">
    <property type="entry name" value="RNI-like"/>
    <property type="match status" value="1"/>
</dbReference>
<dbReference type="HOGENOM" id="CLU_041706_0_0_1"/>
<evidence type="ECO:0008006" key="3">
    <source>
        <dbReference type="Google" id="ProtNLM"/>
    </source>
</evidence>
<proteinExistence type="predicted"/>
<keyword evidence="2" id="KW-1185">Reference proteome</keyword>
<reference evidence="1 2" key="1">
    <citation type="submission" date="2014-06" db="EMBL/GenBank/DDBJ databases">
        <title>Evolutionary Origins and Diversification of the Mycorrhizal Mutualists.</title>
        <authorList>
            <consortium name="DOE Joint Genome Institute"/>
            <consortium name="Mycorrhizal Genomics Consortium"/>
            <person name="Kohler A."/>
            <person name="Kuo A."/>
            <person name="Nagy L.G."/>
            <person name="Floudas D."/>
            <person name="Copeland A."/>
            <person name="Barry K.W."/>
            <person name="Cichocki N."/>
            <person name="Veneault-Fourrey C."/>
            <person name="LaButti K."/>
            <person name="Lindquist E.A."/>
            <person name="Lipzen A."/>
            <person name="Lundell T."/>
            <person name="Morin E."/>
            <person name="Murat C."/>
            <person name="Riley R."/>
            <person name="Ohm R."/>
            <person name="Sun H."/>
            <person name="Tunlid A."/>
            <person name="Henrissat B."/>
            <person name="Grigoriev I.V."/>
            <person name="Hibbett D.S."/>
            <person name="Martin F."/>
        </authorList>
    </citation>
    <scope>NUCLEOTIDE SEQUENCE [LARGE SCALE GENOMIC DNA]</scope>
    <source>
        <strain evidence="1 2">SS14</strain>
    </source>
</reference>
<dbReference type="Proteomes" id="UP000054279">
    <property type="component" value="Unassembled WGS sequence"/>
</dbReference>
<dbReference type="AlphaFoldDB" id="A0A0C9U6W4"/>
<dbReference type="Gene3D" id="3.80.10.10">
    <property type="entry name" value="Ribonuclease Inhibitor"/>
    <property type="match status" value="1"/>
</dbReference>
<evidence type="ECO:0000313" key="1">
    <source>
        <dbReference type="EMBL" id="KIJ30029.1"/>
    </source>
</evidence>
<evidence type="ECO:0000313" key="2">
    <source>
        <dbReference type="Proteomes" id="UP000054279"/>
    </source>
</evidence>
<gene>
    <name evidence="1" type="ORF">M422DRAFT_268490</name>
</gene>